<comment type="caution">
    <text evidence="2">The sequence shown here is derived from an EMBL/GenBank/DDBJ whole genome shotgun (WGS) entry which is preliminary data.</text>
</comment>
<reference evidence="2 3" key="1">
    <citation type="submission" date="2020-03" db="EMBL/GenBank/DDBJ databases">
        <title>Soil Listeria distribution.</title>
        <authorList>
            <person name="Liao J."/>
            <person name="Wiedmann M."/>
        </authorList>
    </citation>
    <scope>NUCLEOTIDE SEQUENCE [LARGE SCALE GENOMIC DNA]</scope>
    <source>
        <strain evidence="2 3">FSL L7-1515</strain>
    </source>
</reference>
<proteinExistence type="predicted"/>
<dbReference type="Proteomes" id="UP000587800">
    <property type="component" value="Unassembled WGS sequence"/>
</dbReference>
<dbReference type="Pfam" id="PF13443">
    <property type="entry name" value="HTH_26"/>
    <property type="match status" value="1"/>
</dbReference>
<sequence length="75" mass="8813">MAGFIAKFCEMEFQGTIYELSKRAKIGTQTLRDADKKEVDRITAKNVRRIAELFDYSPGQLLDKFYKIEKEFNKE</sequence>
<evidence type="ECO:0000313" key="2">
    <source>
        <dbReference type="EMBL" id="MBC1510753.1"/>
    </source>
</evidence>
<name>A0ABR6SYJ1_9LIST</name>
<keyword evidence="3" id="KW-1185">Reference proteome</keyword>
<evidence type="ECO:0000313" key="3">
    <source>
        <dbReference type="Proteomes" id="UP000587800"/>
    </source>
</evidence>
<accession>A0ABR6SYJ1</accession>
<dbReference type="RefSeq" id="WP_185395729.1">
    <property type="nucleotide sequence ID" value="NZ_JAASTZ010000015.1"/>
</dbReference>
<dbReference type="EMBL" id="JAASUB010000015">
    <property type="protein sequence ID" value="MBC1510753.1"/>
    <property type="molecule type" value="Genomic_DNA"/>
</dbReference>
<organism evidence="2 3">
    <name type="scientific">Listeria immobilis</name>
    <dbReference type="NCBI Taxonomy" id="2713502"/>
    <lineage>
        <taxon>Bacteria</taxon>
        <taxon>Bacillati</taxon>
        <taxon>Bacillota</taxon>
        <taxon>Bacilli</taxon>
        <taxon>Bacillales</taxon>
        <taxon>Listeriaceae</taxon>
        <taxon>Listeria</taxon>
    </lineage>
</organism>
<evidence type="ECO:0000259" key="1">
    <source>
        <dbReference type="Pfam" id="PF13443"/>
    </source>
</evidence>
<protein>
    <submittedName>
        <fullName evidence="2">XRE family transcriptional regulator</fullName>
    </submittedName>
</protein>
<feature type="domain" description="HTH cro/C1-type" evidence="1">
    <location>
        <begin position="16"/>
        <end position="63"/>
    </location>
</feature>
<dbReference type="InterPro" id="IPR001387">
    <property type="entry name" value="Cro/C1-type_HTH"/>
</dbReference>
<gene>
    <name evidence="2" type="ORF">HCJ59_12750</name>
</gene>